<dbReference type="InterPro" id="IPR036465">
    <property type="entry name" value="vWFA_dom_sf"/>
</dbReference>
<name>A0A220RZ72_9NEIS</name>
<dbReference type="AlphaFoldDB" id="A0A220RZ72"/>
<dbReference type="Pfam" id="PF05567">
    <property type="entry name" value="T4P_PilY1"/>
    <property type="match status" value="1"/>
</dbReference>
<feature type="domain" description="PilY1 beta-propeller" evidence="5">
    <location>
        <begin position="483"/>
        <end position="845"/>
    </location>
</feature>
<dbReference type="SUPFAM" id="SSF53300">
    <property type="entry name" value="vWA-like"/>
    <property type="match status" value="1"/>
</dbReference>
<evidence type="ECO:0000313" key="6">
    <source>
        <dbReference type="EMBL" id="ASK26473.1"/>
    </source>
</evidence>
<dbReference type="KEGG" id="nei:BG910_00795"/>
<dbReference type="InterPro" id="IPR008707">
    <property type="entry name" value="B-propeller_PilY1"/>
</dbReference>
<evidence type="ECO:0000313" key="7">
    <source>
        <dbReference type="Proteomes" id="UP000198238"/>
    </source>
</evidence>
<reference evidence="6 7" key="1">
    <citation type="submission" date="2017-06" db="EMBL/GenBank/DDBJ databases">
        <title>Neisseria chenwenguii sp. nov., isolated from the intestinal contents of Tibetan Plateau Pika in Yushu, Qinghai Province, China.</title>
        <authorList>
            <person name="Zhang G."/>
        </authorList>
    </citation>
    <scope>NUCLEOTIDE SEQUENCE [LARGE SCALE GENOMIC DNA]</scope>
    <source>
        <strain evidence="6 7">10023</strain>
    </source>
</reference>
<evidence type="ECO:0000256" key="3">
    <source>
        <dbReference type="SAM" id="MobiDB-lite"/>
    </source>
</evidence>
<sequence>MSTTSLRKPLKAKPLVYSILAAFSLMGSAGASAAFSDMPFYLDNSKKTNSSENKVKPNVMLFIDDSGSMQQPISKKSPEIRLDVTKTALGRVLDKYTDKINWGLKTLHNNNNSNLLGYTDNWKTVKNSVARITALNGTPTTRRYYELSKEVMAAAKYRCQKNFIVLMSDGDANTSCWREPRWGESRFAKWKTFDYYGDDYFGRKNSGICQYAEGGLYDTVWDRDNGLRFFSQTFATKDFKTEGNDATGKSWNGAPGDPVGSDGKSRYWKQTVDTFTIGFGDSISSSGETYLKNGASKPGYYLAAQAPDELVSAFAKIFDTVESESKNNTPVSPGPAAPALSSTDTPNGAAVVRLDPVSWSSRILFYDINSNGMVKSTFKEPSFTNRKTLININGKAEFTNDASGTNAVFGISGGQPADIYEWKNVLLPWTARIGDDKQLNTLAKDKRYSQQYRDRTIDPRTNAQADEDKRSLGDIIGAPITAFGKRVHGRQDFLITAANDGMVHLFRSSAAKEEHPYDLKLSYIPADMERDVGTGGDTVGKTLKELADPEYGKTKPHRYMVNGGFVVRQTAEIEGSKDLQQTFMFGGMGQGGRGAYALNVGGKNRATGNSTGLDAAESTWNTSVPLFETAKGEGNKLGYTVGSPQIGRVSVKRLSDGSKPASLTEGVRYAGFLSSGFRNSKNYADTETALYVYDMLGQEAATGKSVSGSSAGQLIKKITVSDGIGGLAEPTLLDTDFDGVVDLAYAGDYGGNMYRFDLRGESPDKWTVSRIYKGLSTQPITSAPAVSRSATNQYVVIFGTGSELYDDDLVVGQQSVYGIFDDVAVKDVKEDASKTLLEQTFETKNYDGKTYRFLSNKAIDKTQHKGWKINLANDGERVTVKPTMVLRTALLTTHTYKREVTSNVGSADVCIPETTETKSSVTSWLMNINAETGGAIKSNLDGRVDFMQKNSSLPADIYASALKLNGLINFTFIDPGRKKVDADGNPVIDDNPVTADGDSGGSGTDGALTQSPKIPKNTCFSGGKNISRKIYTNDAQDFDIGGKNCSSVRRISWREIF</sequence>
<feature type="signal peptide" evidence="4">
    <location>
        <begin position="1"/>
        <end position="33"/>
    </location>
</feature>
<keyword evidence="4" id="KW-0732">Signal</keyword>
<keyword evidence="2" id="KW-0106">Calcium</keyword>
<dbReference type="Proteomes" id="UP000198238">
    <property type="component" value="Chromosome"/>
</dbReference>
<feature type="region of interest" description="Disordered" evidence="3">
    <location>
        <begin position="324"/>
        <end position="345"/>
    </location>
</feature>
<evidence type="ECO:0000259" key="5">
    <source>
        <dbReference type="Pfam" id="PF05567"/>
    </source>
</evidence>
<evidence type="ECO:0000256" key="4">
    <source>
        <dbReference type="SAM" id="SignalP"/>
    </source>
</evidence>
<feature type="region of interest" description="Disordered" evidence="3">
    <location>
        <begin position="243"/>
        <end position="263"/>
    </location>
</feature>
<dbReference type="GO" id="GO:0046872">
    <property type="term" value="F:metal ion binding"/>
    <property type="evidence" value="ECO:0007669"/>
    <property type="project" value="UniProtKB-KW"/>
</dbReference>
<accession>A0A220RZ72</accession>
<proteinExistence type="predicted"/>
<dbReference type="Gene3D" id="3.40.50.410">
    <property type="entry name" value="von Willebrand factor, type A domain"/>
    <property type="match status" value="1"/>
</dbReference>
<evidence type="ECO:0000256" key="1">
    <source>
        <dbReference type="ARBA" id="ARBA00022723"/>
    </source>
</evidence>
<keyword evidence="7" id="KW-1185">Reference proteome</keyword>
<protein>
    <submittedName>
        <fullName evidence="6">Pilus assembly protein</fullName>
    </submittedName>
</protein>
<organism evidence="6 7">
    <name type="scientific">Neisseria chenwenguii</name>
    <dbReference type="NCBI Taxonomy" id="1853278"/>
    <lineage>
        <taxon>Bacteria</taxon>
        <taxon>Pseudomonadati</taxon>
        <taxon>Pseudomonadota</taxon>
        <taxon>Betaproteobacteria</taxon>
        <taxon>Neisseriales</taxon>
        <taxon>Neisseriaceae</taxon>
        <taxon>Neisseria</taxon>
    </lineage>
</organism>
<feature type="chain" id="PRO_5013233885" evidence="4">
    <location>
        <begin position="34"/>
        <end position="1057"/>
    </location>
</feature>
<gene>
    <name evidence="6" type="ORF">BG910_00795</name>
</gene>
<feature type="region of interest" description="Disordered" evidence="3">
    <location>
        <begin position="983"/>
        <end position="1014"/>
    </location>
</feature>
<dbReference type="NCBIfam" id="NF040838">
    <property type="entry name" value="T4_PilC_Neiss"/>
    <property type="match status" value="1"/>
</dbReference>
<dbReference type="EMBL" id="CP022278">
    <property type="protein sequence ID" value="ASK26473.1"/>
    <property type="molecule type" value="Genomic_DNA"/>
</dbReference>
<keyword evidence="1" id="KW-0479">Metal-binding</keyword>
<evidence type="ECO:0000256" key="2">
    <source>
        <dbReference type="ARBA" id="ARBA00022837"/>
    </source>
</evidence>